<gene>
    <name evidence="2" type="ORF">PXEA_LOCUS8152</name>
</gene>
<dbReference type="Proteomes" id="UP000784294">
    <property type="component" value="Unassembled WGS sequence"/>
</dbReference>
<reference evidence="2" key="1">
    <citation type="submission" date="2018-11" db="EMBL/GenBank/DDBJ databases">
        <authorList>
            <consortium name="Pathogen Informatics"/>
        </authorList>
    </citation>
    <scope>NUCLEOTIDE SEQUENCE</scope>
</reference>
<evidence type="ECO:0000313" key="3">
    <source>
        <dbReference type="Proteomes" id="UP000784294"/>
    </source>
</evidence>
<feature type="compositionally biased region" description="Polar residues" evidence="1">
    <location>
        <begin position="101"/>
        <end position="111"/>
    </location>
</feature>
<name>A0A448WLI7_9PLAT</name>
<feature type="region of interest" description="Disordered" evidence="1">
    <location>
        <begin position="138"/>
        <end position="157"/>
    </location>
</feature>
<feature type="region of interest" description="Disordered" evidence="1">
    <location>
        <begin position="50"/>
        <end position="124"/>
    </location>
</feature>
<organism evidence="2 3">
    <name type="scientific">Protopolystoma xenopodis</name>
    <dbReference type="NCBI Taxonomy" id="117903"/>
    <lineage>
        <taxon>Eukaryota</taxon>
        <taxon>Metazoa</taxon>
        <taxon>Spiralia</taxon>
        <taxon>Lophotrochozoa</taxon>
        <taxon>Platyhelminthes</taxon>
        <taxon>Monogenea</taxon>
        <taxon>Polyopisthocotylea</taxon>
        <taxon>Polystomatidea</taxon>
        <taxon>Polystomatidae</taxon>
        <taxon>Protopolystoma</taxon>
    </lineage>
</organism>
<comment type="caution">
    <text evidence="2">The sequence shown here is derived from an EMBL/GenBank/DDBJ whole genome shotgun (WGS) entry which is preliminary data.</text>
</comment>
<evidence type="ECO:0000313" key="2">
    <source>
        <dbReference type="EMBL" id="VEL14712.1"/>
    </source>
</evidence>
<proteinExistence type="predicted"/>
<keyword evidence="3" id="KW-1185">Reference proteome</keyword>
<protein>
    <submittedName>
        <fullName evidence="2">Uncharacterized protein</fullName>
    </submittedName>
</protein>
<feature type="region of interest" description="Disordered" evidence="1">
    <location>
        <begin position="162"/>
        <end position="183"/>
    </location>
</feature>
<sequence length="294" mass="30268">MFTTVGTIPSGQVGPGEHLPECLLAHISSAGALLEPDSPPIEAIYTSSHSLSHVGQKHHHTHHSGSVPPTGREVDRGATSSGTGTSLRRAVSKDFELGSLPYTSNVDSTTVNPPPVVRASTGGSGCSFSSRALRDLAPMQSSRQSPPRIGTELSQPSAITTSATWQDDYGSDSSSVSPTSRAAPHQALTPLQLLTNAPVTLITESLPMALTSTMAVTSGLVAEPTSVLDQPVDVDLCATGVSAHPCSSTACPKRILSSRQTGTSLDASNDQSLVVTSGASPNGMTIVSFSLTLF</sequence>
<evidence type="ECO:0000256" key="1">
    <source>
        <dbReference type="SAM" id="MobiDB-lite"/>
    </source>
</evidence>
<dbReference type="EMBL" id="CAAALY010022077">
    <property type="protein sequence ID" value="VEL14712.1"/>
    <property type="molecule type" value="Genomic_DNA"/>
</dbReference>
<feature type="compositionally biased region" description="Polar residues" evidence="1">
    <location>
        <begin position="162"/>
        <end position="180"/>
    </location>
</feature>
<accession>A0A448WLI7</accession>
<dbReference type="AlphaFoldDB" id="A0A448WLI7"/>